<reference evidence="1 2" key="1">
    <citation type="submission" date="2019-08" db="EMBL/GenBank/DDBJ databases">
        <title>Bacillus genomes from the desert of Cuatro Cienegas, Coahuila.</title>
        <authorList>
            <person name="Olmedo-Alvarez G."/>
        </authorList>
    </citation>
    <scope>NUCLEOTIDE SEQUENCE [LARGE SCALE GENOMIC DNA]</scope>
    <source>
        <strain evidence="1 2">CH128b_4D</strain>
    </source>
</reference>
<name>A0A5D4M7Z4_9BACI</name>
<comment type="caution">
    <text evidence="1">The sequence shown here is derived from an EMBL/GenBank/DDBJ whole genome shotgun (WGS) entry which is preliminary data.</text>
</comment>
<dbReference type="EMBL" id="VTEG01000018">
    <property type="protein sequence ID" value="TYR97597.1"/>
    <property type="molecule type" value="Genomic_DNA"/>
</dbReference>
<organism evidence="1 2">
    <name type="scientific">Rossellomorea vietnamensis</name>
    <dbReference type="NCBI Taxonomy" id="218284"/>
    <lineage>
        <taxon>Bacteria</taxon>
        <taxon>Bacillati</taxon>
        <taxon>Bacillota</taxon>
        <taxon>Bacilli</taxon>
        <taxon>Bacillales</taxon>
        <taxon>Bacillaceae</taxon>
        <taxon>Rossellomorea</taxon>
    </lineage>
</organism>
<gene>
    <name evidence="1" type="ORF">FZC84_18115</name>
</gene>
<dbReference type="AlphaFoldDB" id="A0A5D4M7Z4"/>
<dbReference type="Proteomes" id="UP000325182">
    <property type="component" value="Unassembled WGS sequence"/>
</dbReference>
<dbReference type="RefSeq" id="WP_113928991.1">
    <property type="nucleotide sequence ID" value="NZ_VTEG01000018.1"/>
</dbReference>
<sequence>MNIEVEQALKVKSIALDIIEELLKDEAHFKEKDLKQTAEMLSRCVCDLVNVYTGISESHESALKGTIAKARISYNAIAAYKQKV</sequence>
<evidence type="ECO:0000313" key="1">
    <source>
        <dbReference type="EMBL" id="TYR97597.1"/>
    </source>
</evidence>
<evidence type="ECO:0000313" key="2">
    <source>
        <dbReference type="Proteomes" id="UP000325182"/>
    </source>
</evidence>
<proteinExistence type="predicted"/>
<protein>
    <submittedName>
        <fullName evidence="1">Uncharacterized protein</fullName>
    </submittedName>
</protein>
<accession>A0A5D4M7Z4</accession>